<sequence length="74" mass="7711">MNGSDPPEAGAAADPTTRDAPGRHLHSVPDAVTSPRDDADRHALPGHNLDDDDDEDDDGDDDGPGEPSLSVLAW</sequence>
<reference evidence="2 3" key="1">
    <citation type="journal article" date="2019" name="Emerg. Microbes Infect.">
        <title>Comprehensive subspecies identification of 175 nontuberculous mycobacteria species based on 7547 genomic profiles.</title>
        <authorList>
            <person name="Matsumoto Y."/>
            <person name="Kinjo T."/>
            <person name="Motooka D."/>
            <person name="Nabeya D."/>
            <person name="Jung N."/>
            <person name="Uechi K."/>
            <person name="Horii T."/>
            <person name="Iida T."/>
            <person name="Fujita J."/>
            <person name="Nakamura S."/>
        </authorList>
    </citation>
    <scope>NUCLEOTIDE SEQUENCE [LARGE SCALE GENOMIC DNA]</scope>
    <source>
        <strain evidence="2 3">JCM 14742</strain>
    </source>
</reference>
<protein>
    <submittedName>
        <fullName evidence="2">Uncharacterized protein</fullName>
    </submittedName>
</protein>
<gene>
    <name evidence="2" type="ORF">MPRM_10390</name>
</gene>
<evidence type="ECO:0000313" key="3">
    <source>
        <dbReference type="Proteomes" id="UP000467105"/>
    </source>
</evidence>
<proteinExistence type="predicted"/>
<keyword evidence="3" id="KW-1185">Reference proteome</keyword>
<feature type="compositionally biased region" description="Acidic residues" evidence="1">
    <location>
        <begin position="50"/>
        <end position="64"/>
    </location>
</feature>
<feature type="region of interest" description="Disordered" evidence="1">
    <location>
        <begin position="1"/>
        <end position="74"/>
    </location>
</feature>
<accession>A0A7I7YPF0</accession>
<evidence type="ECO:0000313" key="2">
    <source>
        <dbReference type="EMBL" id="BBZ43758.1"/>
    </source>
</evidence>
<dbReference type="EMBL" id="AP022614">
    <property type="protein sequence ID" value="BBZ43758.1"/>
    <property type="molecule type" value="Genomic_DNA"/>
</dbReference>
<dbReference type="AlphaFoldDB" id="A0A7I7YPF0"/>
<dbReference type="RefSeq" id="WP_085268786.1">
    <property type="nucleotide sequence ID" value="NZ_AP022614.1"/>
</dbReference>
<evidence type="ECO:0000256" key="1">
    <source>
        <dbReference type="SAM" id="MobiDB-lite"/>
    </source>
</evidence>
<name>A0A7I7YPF0_9MYCO</name>
<organism evidence="2 3">
    <name type="scientific">Mycobacterium parmense</name>
    <dbReference type="NCBI Taxonomy" id="185642"/>
    <lineage>
        <taxon>Bacteria</taxon>
        <taxon>Bacillati</taxon>
        <taxon>Actinomycetota</taxon>
        <taxon>Actinomycetes</taxon>
        <taxon>Mycobacteriales</taxon>
        <taxon>Mycobacteriaceae</taxon>
        <taxon>Mycobacterium</taxon>
        <taxon>Mycobacterium simiae complex</taxon>
    </lineage>
</organism>
<dbReference type="Proteomes" id="UP000467105">
    <property type="component" value="Chromosome"/>
</dbReference>